<dbReference type="Proteomes" id="UP001314170">
    <property type="component" value="Unassembled WGS sequence"/>
</dbReference>
<evidence type="ECO:0000313" key="1">
    <source>
        <dbReference type="EMBL" id="CAK7337371.1"/>
    </source>
</evidence>
<name>A0AAV1RNN5_9ROSI</name>
<keyword evidence="2" id="KW-1185">Reference proteome</keyword>
<reference evidence="1 2" key="1">
    <citation type="submission" date="2024-01" db="EMBL/GenBank/DDBJ databases">
        <authorList>
            <person name="Waweru B."/>
        </authorList>
    </citation>
    <scope>NUCLEOTIDE SEQUENCE [LARGE SCALE GENOMIC DNA]</scope>
</reference>
<feature type="non-terminal residue" evidence="1">
    <location>
        <position position="1"/>
    </location>
</feature>
<organism evidence="1 2">
    <name type="scientific">Dovyalis caffra</name>
    <dbReference type="NCBI Taxonomy" id="77055"/>
    <lineage>
        <taxon>Eukaryota</taxon>
        <taxon>Viridiplantae</taxon>
        <taxon>Streptophyta</taxon>
        <taxon>Embryophyta</taxon>
        <taxon>Tracheophyta</taxon>
        <taxon>Spermatophyta</taxon>
        <taxon>Magnoliopsida</taxon>
        <taxon>eudicotyledons</taxon>
        <taxon>Gunneridae</taxon>
        <taxon>Pentapetalae</taxon>
        <taxon>rosids</taxon>
        <taxon>fabids</taxon>
        <taxon>Malpighiales</taxon>
        <taxon>Salicaceae</taxon>
        <taxon>Flacourtieae</taxon>
        <taxon>Dovyalis</taxon>
    </lineage>
</organism>
<gene>
    <name evidence="1" type="ORF">DCAF_LOCUS12401</name>
</gene>
<protein>
    <submittedName>
        <fullName evidence="1">Uncharacterized protein</fullName>
    </submittedName>
</protein>
<dbReference type="AlphaFoldDB" id="A0AAV1RNN5"/>
<dbReference type="EMBL" id="CAWUPB010001084">
    <property type="protein sequence ID" value="CAK7337371.1"/>
    <property type="molecule type" value="Genomic_DNA"/>
</dbReference>
<evidence type="ECO:0000313" key="2">
    <source>
        <dbReference type="Proteomes" id="UP001314170"/>
    </source>
</evidence>
<sequence length="143" mass="16434">EFTHGLNPNNHFSNGLREIIVHHYWDGASHNTSLSPRIFRANLQENTIKRERIPSLSLYHLTTIPDEIRQVQEDIKDVKKPWTRLEFNPNIYVILKGTPIPGYSISILDLVSIPKRFVATNNLGDHKGLYPNGPCPPVSRRME</sequence>
<comment type="caution">
    <text evidence="1">The sequence shown here is derived from an EMBL/GenBank/DDBJ whole genome shotgun (WGS) entry which is preliminary data.</text>
</comment>
<proteinExistence type="predicted"/>
<accession>A0AAV1RNN5</accession>